<comment type="subcellular location">
    <subcellularLocation>
        <location evidence="1">Membrane</location>
        <topology evidence="1">Multi-pass membrane protein</topology>
    </subcellularLocation>
</comment>
<feature type="transmembrane region" description="Helical" evidence="8">
    <location>
        <begin position="440"/>
        <end position="456"/>
    </location>
</feature>
<feature type="transmembrane region" description="Helical" evidence="8">
    <location>
        <begin position="117"/>
        <end position="150"/>
    </location>
</feature>
<reference evidence="9" key="1">
    <citation type="submission" date="2023-08" db="EMBL/GenBank/DDBJ databases">
        <title>Draft sequence of the Babesia gibsoni genome.</title>
        <authorList>
            <person name="Yamagishi J.Y."/>
            <person name="Xuan X.X."/>
        </authorList>
    </citation>
    <scope>NUCLEOTIDE SEQUENCE</scope>
    <source>
        <strain evidence="9">Azabu</strain>
    </source>
</reference>
<evidence type="ECO:0000256" key="8">
    <source>
        <dbReference type="SAM" id="Phobius"/>
    </source>
</evidence>
<evidence type="ECO:0000313" key="10">
    <source>
        <dbReference type="Proteomes" id="UP001230268"/>
    </source>
</evidence>
<feature type="transmembrane region" description="Helical" evidence="8">
    <location>
        <begin position="250"/>
        <end position="276"/>
    </location>
</feature>
<dbReference type="InterPro" id="IPR018732">
    <property type="entry name" value="Dpy-19/Dpy-19-like"/>
</dbReference>
<dbReference type="Pfam" id="PF10034">
    <property type="entry name" value="Dpy19"/>
    <property type="match status" value="1"/>
</dbReference>
<evidence type="ECO:0000256" key="3">
    <source>
        <dbReference type="ARBA" id="ARBA00022676"/>
    </source>
</evidence>
<dbReference type="Proteomes" id="UP001230268">
    <property type="component" value="Unassembled WGS sequence"/>
</dbReference>
<proteinExistence type="inferred from homology"/>
<keyword evidence="4" id="KW-0808">Transferase</keyword>
<dbReference type="GO" id="GO:0005637">
    <property type="term" value="C:nuclear inner membrane"/>
    <property type="evidence" value="ECO:0007669"/>
    <property type="project" value="TreeGrafter"/>
</dbReference>
<keyword evidence="6 8" id="KW-1133">Transmembrane helix</keyword>
<evidence type="ECO:0000256" key="1">
    <source>
        <dbReference type="ARBA" id="ARBA00004141"/>
    </source>
</evidence>
<comment type="caution">
    <text evidence="9">The sequence shown here is derived from an EMBL/GenBank/DDBJ whole genome shotgun (WGS) entry which is preliminary data.</text>
</comment>
<evidence type="ECO:0000256" key="4">
    <source>
        <dbReference type="ARBA" id="ARBA00022679"/>
    </source>
</evidence>
<accession>A0AAD8LRI0</accession>
<sequence length="844" mass="96625">MTPLRYGIASLVVWALCSLLLLRRYRGIFDLDPEDQKLMYYSEAAFYLSFYYDVVEADSLYDVWKTLKNDDRTEFPEVVVAFKRLNIAQEIVLGLAYRVLNLRSYIKNPFTFYATTVILGHAAGVAVLFFLACNCGGSILAGTLFLGLYISNYRAKLICRMSALPLRENFALPVLWISILCLQRLLNQKEETKKGHVTLFASYVWMILTWQLSLHIIFTQVCCLFFMHLLSMVSSEVLGDVTKIALGATAFSWAMMMFPPFVILSPLTTGCVAILISNLHVTGDSAHVDVRFMAEKSLLAVATFLAENMIVRLEFSHDSHIVEMLLSKLALAKPTFDSQIYMLGSEFQVVSTNVLNMIMETRLLQYAVLGLATLGYVYYKGEHKNEEHKLFNTYILLQTGVFIIMATLISRLRILALPLLCLVSSYSVLALRLPMMKSRRGMIILVIAVVIMPYLQTMPSSEIRKPPFGELYNTKSLKDLIKWVNNNIEPGTPILADMPTSTALRISTKAKIVINPQFEYTPLRRKTYFFYTLGSCNSAKWFGETMRETYQTELVVVPMKFCNIPKRDAKPNGINSVLTLNPLGSCPPDTPNYKRMCNRFLAGSVHFERLFCNENYLVVRYRDVDMVEEDLKWESMNRLDRYKPWVESHAKADQVTGPEQVTSTATALKNLNLDIAVPLMRHGLEVFPGNERMIRLYAESLDYDFSLFEEAYTHYKEAFTMMASRCSSVDDMIFYLSFLSHMVETGNGNNTDILRVISASKKCLTIRYPRTKATELCEYAVNIMKAIKKRLGENSTKAKEAAHEFFQLSQAINHQNECFFRNYKRFYSKELATWNVLFMFLTYN</sequence>
<feature type="transmembrane region" description="Helical" evidence="8">
    <location>
        <begin position="199"/>
        <end position="230"/>
    </location>
</feature>
<evidence type="ECO:0000256" key="5">
    <source>
        <dbReference type="ARBA" id="ARBA00022692"/>
    </source>
</evidence>
<evidence type="ECO:0000256" key="7">
    <source>
        <dbReference type="ARBA" id="ARBA00023136"/>
    </source>
</evidence>
<evidence type="ECO:0000256" key="6">
    <source>
        <dbReference type="ARBA" id="ARBA00022989"/>
    </source>
</evidence>
<dbReference type="PANTHER" id="PTHR31488">
    <property type="entry name" value="DPY-19-LIKE 1, LIKE (H. SAPIENS)"/>
    <property type="match status" value="1"/>
</dbReference>
<dbReference type="GO" id="GO:0000030">
    <property type="term" value="F:mannosyltransferase activity"/>
    <property type="evidence" value="ECO:0007669"/>
    <property type="project" value="TreeGrafter"/>
</dbReference>
<feature type="transmembrane region" description="Helical" evidence="8">
    <location>
        <begin position="6"/>
        <end position="22"/>
    </location>
</feature>
<comment type="similarity">
    <text evidence="2">Belongs to the dpy-19 family.</text>
</comment>
<keyword evidence="3" id="KW-0328">Glycosyltransferase</keyword>
<feature type="transmembrane region" description="Helical" evidence="8">
    <location>
        <begin position="415"/>
        <end position="433"/>
    </location>
</feature>
<dbReference type="EMBL" id="JAVEPI010000002">
    <property type="protein sequence ID" value="KAK1443666.1"/>
    <property type="molecule type" value="Genomic_DNA"/>
</dbReference>
<evidence type="ECO:0000256" key="2">
    <source>
        <dbReference type="ARBA" id="ARBA00008744"/>
    </source>
</evidence>
<organism evidence="9 10">
    <name type="scientific">Babesia gibsoni</name>
    <dbReference type="NCBI Taxonomy" id="33632"/>
    <lineage>
        <taxon>Eukaryota</taxon>
        <taxon>Sar</taxon>
        <taxon>Alveolata</taxon>
        <taxon>Apicomplexa</taxon>
        <taxon>Aconoidasida</taxon>
        <taxon>Piroplasmida</taxon>
        <taxon>Babesiidae</taxon>
        <taxon>Babesia</taxon>
    </lineage>
</organism>
<name>A0AAD8LRI0_BABGI</name>
<feature type="transmembrane region" description="Helical" evidence="8">
    <location>
        <begin position="391"/>
        <end position="409"/>
    </location>
</feature>
<gene>
    <name evidence="9" type="ORF">BgAZ_205420</name>
</gene>
<evidence type="ECO:0000313" key="9">
    <source>
        <dbReference type="EMBL" id="KAK1443666.1"/>
    </source>
</evidence>
<keyword evidence="5 8" id="KW-0812">Transmembrane</keyword>
<keyword evidence="10" id="KW-1185">Reference proteome</keyword>
<dbReference type="AlphaFoldDB" id="A0AAD8LRI0"/>
<dbReference type="PANTHER" id="PTHR31488:SF1">
    <property type="entry name" value="C-MANNOSYLTRANSFERASE DPY19L1"/>
    <property type="match status" value="1"/>
</dbReference>
<protein>
    <submittedName>
        <fullName evidence="9">Dpy-19-like protein</fullName>
    </submittedName>
</protein>
<keyword evidence="7 8" id="KW-0472">Membrane</keyword>